<evidence type="ECO:0000313" key="2">
    <source>
        <dbReference type="Proteomes" id="UP000655016"/>
    </source>
</evidence>
<dbReference type="Proteomes" id="UP000655016">
    <property type="component" value="Unassembled WGS sequence"/>
</dbReference>
<comment type="caution">
    <text evidence="1">The sequence shown here is derived from an EMBL/GenBank/DDBJ whole genome shotgun (WGS) entry which is preliminary data.</text>
</comment>
<name>A0ABQ1UB74_9FLAO</name>
<protein>
    <submittedName>
        <fullName evidence="1">Uncharacterized protein</fullName>
    </submittedName>
</protein>
<gene>
    <name evidence="1" type="ORF">GCM10011518_23820</name>
</gene>
<evidence type="ECO:0000313" key="1">
    <source>
        <dbReference type="EMBL" id="GGF13849.1"/>
    </source>
</evidence>
<reference evidence="2" key="1">
    <citation type="journal article" date="2019" name="Int. J. Syst. Evol. Microbiol.">
        <title>The Global Catalogue of Microorganisms (GCM) 10K type strain sequencing project: providing services to taxonomists for standard genome sequencing and annotation.</title>
        <authorList>
            <consortium name="The Broad Institute Genomics Platform"/>
            <consortium name="The Broad Institute Genome Sequencing Center for Infectious Disease"/>
            <person name="Wu L."/>
            <person name="Ma J."/>
        </authorList>
    </citation>
    <scope>NUCLEOTIDE SEQUENCE [LARGE SCALE GENOMIC DNA]</scope>
    <source>
        <strain evidence="2">CGMCC 1.16060</strain>
    </source>
</reference>
<keyword evidence="2" id="KW-1185">Reference proteome</keyword>
<dbReference type="EMBL" id="BMKP01000005">
    <property type="protein sequence ID" value="GGF13849.1"/>
    <property type="molecule type" value="Genomic_DNA"/>
</dbReference>
<dbReference type="RefSeq" id="WP_163394813.1">
    <property type="nucleotide sequence ID" value="NZ_BMKP01000005.1"/>
</dbReference>
<organism evidence="1 2">
    <name type="scientific">Flavobacterium limi</name>
    <dbReference type="NCBI Taxonomy" id="2045105"/>
    <lineage>
        <taxon>Bacteria</taxon>
        <taxon>Pseudomonadati</taxon>
        <taxon>Bacteroidota</taxon>
        <taxon>Flavobacteriia</taxon>
        <taxon>Flavobacteriales</taxon>
        <taxon>Flavobacteriaceae</taxon>
        <taxon>Flavobacterium</taxon>
    </lineage>
</organism>
<sequence>MKNKIEKYIGNKNVFAIRYQPIANEKNYAFCHLVLGGEIIGNVNEPCYLSVWKSSIKNIKVKLENDTESLFDDEFNNRTDREIFELIWKANEAKEEHKTEFKYLPVLDNKIWSNCGFSIDETTDAYLITMTKNKDEIKFIWEGWREPCSIDKIGKLYSVSLEKKLVLETLEKCLIEIENNT</sequence>
<accession>A0ABQ1UB74</accession>
<dbReference type="InterPro" id="IPR028958">
    <property type="entry name" value="Imm42"/>
</dbReference>
<proteinExistence type="predicted"/>
<dbReference type="Pfam" id="PF15593">
    <property type="entry name" value="Imm42"/>
    <property type="match status" value="1"/>
</dbReference>